<dbReference type="EMBL" id="CP136920">
    <property type="protein sequence ID" value="WOO42066.1"/>
    <property type="molecule type" value="Genomic_DNA"/>
</dbReference>
<proteinExistence type="inferred from homology"/>
<protein>
    <submittedName>
        <fullName evidence="4">Nitroreductase family protein</fullName>
    </submittedName>
</protein>
<dbReference type="GO" id="GO:0016491">
    <property type="term" value="F:oxidoreductase activity"/>
    <property type="evidence" value="ECO:0007669"/>
    <property type="project" value="UniProtKB-KW"/>
</dbReference>
<organism evidence="4 5">
    <name type="scientific">Rubellicoccus peritrichatus</name>
    <dbReference type="NCBI Taxonomy" id="3080537"/>
    <lineage>
        <taxon>Bacteria</taxon>
        <taxon>Pseudomonadati</taxon>
        <taxon>Verrucomicrobiota</taxon>
        <taxon>Opitutia</taxon>
        <taxon>Puniceicoccales</taxon>
        <taxon>Cerasicoccaceae</taxon>
        <taxon>Rubellicoccus</taxon>
    </lineage>
</organism>
<dbReference type="AlphaFoldDB" id="A0AAQ3LAE4"/>
<evidence type="ECO:0000313" key="4">
    <source>
        <dbReference type="EMBL" id="WOO42066.1"/>
    </source>
</evidence>
<dbReference type="Pfam" id="PF00881">
    <property type="entry name" value="Nitroreductase"/>
    <property type="match status" value="1"/>
</dbReference>
<comment type="similarity">
    <text evidence="1">Belongs to the nitroreductase family.</text>
</comment>
<dbReference type="Proteomes" id="UP001304300">
    <property type="component" value="Chromosome"/>
</dbReference>
<dbReference type="InterPro" id="IPR000415">
    <property type="entry name" value="Nitroreductase-like"/>
</dbReference>
<dbReference type="KEGG" id="puo:RZN69_03130"/>
<accession>A0AAQ3LAE4</accession>
<dbReference type="RefSeq" id="WP_317834550.1">
    <property type="nucleotide sequence ID" value="NZ_CP136920.1"/>
</dbReference>
<evidence type="ECO:0000313" key="5">
    <source>
        <dbReference type="Proteomes" id="UP001304300"/>
    </source>
</evidence>
<evidence type="ECO:0000256" key="1">
    <source>
        <dbReference type="ARBA" id="ARBA00007118"/>
    </source>
</evidence>
<dbReference type="CDD" id="cd02138">
    <property type="entry name" value="TdsD-like"/>
    <property type="match status" value="1"/>
</dbReference>
<reference evidence="4 5" key="1">
    <citation type="submission" date="2023-10" db="EMBL/GenBank/DDBJ databases">
        <title>Rubellicoccus peritrichatus gen. nov., sp. nov., isolated from an algae of coral reef tank.</title>
        <authorList>
            <person name="Luo J."/>
        </authorList>
    </citation>
    <scope>NUCLEOTIDE SEQUENCE [LARGE SCALE GENOMIC DNA]</scope>
    <source>
        <strain evidence="4 5">CR14</strain>
    </source>
</reference>
<keyword evidence="2" id="KW-0560">Oxidoreductase</keyword>
<dbReference type="SUPFAM" id="SSF55469">
    <property type="entry name" value="FMN-dependent nitroreductase-like"/>
    <property type="match status" value="1"/>
</dbReference>
<dbReference type="PANTHER" id="PTHR43673:SF10">
    <property type="entry name" value="NADH DEHYDROGENASE_NAD(P)H NITROREDUCTASE XCC3605-RELATED"/>
    <property type="match status" value="1"/>
</dbReference>
<evidence type="ECO:0000256" key="2">
    <source>
        <dbReference type="ARBA" id="ARBA00023002"/>
    </source>
</evidence>
<name>A0AAQ3LAE4_9BACT</name>
<gene>
    <name evidence="4" type="ORF">RZN69_03130</name>
</gene>
<feature type="domain" description="Nitroreductase" evidence="3">
    <location>
        <begin position="19"/>
        <end position="162"/>
    </location>
</feature>
<dbReference type="PANTHER" id="PTHR43673">
    <property type="entry name" value="NAD(P)H NITROREDUCTASE YDGI-RELATED"/>
    <property type="match status" value="1"/>
</dbReference>
<sequence>MENPIKRAEPSHSILPQLTERYSPYVYEPKAVEQEKLLRILEAARWAASSFNEQPWRYILAERTDETAFANALECLVDANQDWAKNAGALLLCCTGKNFSYNKKPNRVNEHDLGLAGANLTIQAVHEGLQVHMMGGIVPSKIRQVYKVPEEFEPLTAIAIGYAAKPDSGHVDQSIADRDTTKRERLPLGEFVFGTTWGESAAQVQS</sequence>
<dbReference type="InterPro" id="IPR029479">
    <property type="entry name" value="Nitroreductase"/>
</dbReference>
<dbReference type="Gene3D" id="3.40.109.10">
    <property type="entry name" value="NADH Oxidase"/>
    <property type="match status" value="1"/>
</dbReference>
<evidence type="ECO:0000259" key="3">
    <source>
        <dbReference type="Pfam" id="PF00881"/>
    </source>
</evidence>
<keyword evidence="5" id="KW-1185">Reference proteome</keyword>